<feature type="region of interest" description="Disordered" evidence="1">
    <location>
        <begin position="303"/>
        <end position="347"/>
    </location>
</feature>
<proteinExistence type="predicted"/>
<evidence type="ECO:0000256" key="1">
    <source>
        <dbReference type="SAM" id="MobiDB-lite"/>
    </source>
</evidence>
<dbReference type="Proteomes" id="UP000800041">
    <property type="component" value="Unassembled WGS sequence"/>
</dbReference>
<name>A0A6G1H5W0_9PEZI</name>
<sequence>MSSSDLDDSMGVDAHFSDATSSRDLREEMENTNSAQPSPGDQLRLSADDSAPMNTAEDDKRDSVIVSEAGSSLKVMLGDLVGLVKTQAGAPVSVTGDFILQIGDRQSFKICISTIPGSETSELELDVQPLKRGGALSNGTELSNGRKRRRVDSPEAEDVEYGVPSTDQPAKPDNAKPENLTKPNDQSKTATNPPASEKVLSGSLLAAEPISETHITNPDVKNLSAQIRWVEQCRRIAAEDHDKREEKWRTTSATFHDDNRRKRESHDMWVAQELTKQTNLLVQVSNDVKGLYPLAHSMKWETPASFQVPQPSSMPPPGMQQVPRPSRNYGPASRTAPILNSKKPHKT</sequence>
<dbReference type="AlphaFoldDB" id="A0A6G1H5W0"/>
<reference evidence="2" key="1">
    <citation type="journal article" date="2020" name="Stud. Mycol.">
        <title>101 Dothideomycetes genomes: a test case for predicting lifestyles and emergence of pathogens.</title>
        <authorList>
            <person name="Haridas S."/>
            <person name="Albert R."/>
            <person name="Binder M."/>
            <person name="Bloem J."/>
            <person name="Labutti K."/>
            <person name="Salamov A."/>
            <person name="Andreopoulos B."/>
            <person name="Baker S."/>
            <person name="Barry K."/>
            <person name="Bills G."/>
            <person name="Bluhm B."/>
            <person name="Cannon C."/>
            <person name="Castanera R."/>
            <person name="Culley D."/>
            <person name="Daum C."/>
            <person name="Ezra D."/>
            <person name="Gonzalez J."/>
            <person name="Henrissat B."/>
            <person name="Kuo A."/>
            <person name="Liang C."/>
            <person name="Lipzen A."/>
            <person name="Lutzoni F."/>
            <person name="Magnuson J."/>
            <person name="Mondo S."/>
            <person name="Nolan M."/>
            <person name="Ohm R."/>
            <person name="Pangilinan J."/>
            <person name="Park H.-J."/>
            <person name="Ramirez L."/>
            <person name="Alfaro M."/>
            <person name="Sun H."/>
            <person name="Tritt A."/>
            <person name="Yoshinaga Y."/>
            <person name="Zwiers L.-H."/>
            <person name="Turgeon B."/>
            <person name="Goodwin S."/>
            <person name="Spatafora J."/>
            <person name="Crous P."/>
            <person name="Grigoriev I."/>
        </authorList>
    </citation>
    <scope>NUCLEOTIDE SEQUENCE</scope>
    <source>
        <strain evidence="2">CBS 113979</strain>
    </source>
</reference>
<feature type="compositionally biased region" description="Polar residues" evidence="1">
    <location>
        <begin position="181"/>
        <end position="194"/>
    </location>
</feature>
<feature type="compositionally biased region" description="Acidic residues" evidence="1">
    <location>
        <begin position="1"/>
        <end position="10"/>
    </location>
</feature>
<dbReference type="OrthoDB" id="3645916at2759"/>
<evidence type="ECO:0000313" key="3">
    <source>
        <dbReference type="Proteomes" id="UP000800041"/>
    </source>
</evidence>
<keyword evidence="3" id="KW-1185">Reference proteome</keyword>
<feature type="region of interest" description="Disordered" evidence="1">
    <location>
        <begin position="132"/>
        <end position="197"/>
    </location>
</feature>
<organism evidence="2 3">
    <name type="scientific">Aulographum hederae CBS 113979</name>
    <dbReference type="NCBI Taxonomy" id="1176131"/>
    <lineage>
        <taxon>Eukaryota</taxon>
        <taxon>Fungi</taxon>
        <taxon>Dikarya</taxon>
        <taxon>Ascomycota</taxon>
        <taxon>Pezizomycotina</taxon>
        <taxon>Dothideomycetes</taxon>
        <taxon>Pleosporomycetidae</taxon>
        <taxon>Aulographales</taxon>
        <taxon>Aulographaceae</taxon>
    </lineage>
</organism>
<gene>
    <name evidence="2" type="ORF">K402DRAFT_34463</name>
</gene>
<protein>
    <submittedName>
        <fullName evidence="2">Uncharacterized protein</fullName>
    </submittedName>
</protein>
<dbReference type="EMBL" id="ML977149">
    <property type="protein sequence ID" value="KAF1988389.1"/>
    <property type="molecule type" value="Genomic_DNA"/>
</dbReference>
<feature type="region of interest" description="Disordered" evidence="1">
    <location>
        <begin position="1"/>
        <end position="63"/>
    </location>
</feature>
<evidence type="ECO:0000313" key="2">
    <source>
        <dbReference type="EMBL" id="KAF1988389.1"/>
    </source>
</evidence>
<accession>A0A6G1H5W0</accession>